<evidence type="ECO:0008006" key="5">
    <source>
        <dbReference type="Google" id="ProtNLM"/>
    </source>
</evidence>
<proteinExistence type="inferred from homology"/>
<dbReference type="InterPro" id="IPR000801">
    <property type="entry name" value="Esterase-like"/>
</dbReference>
<dbReference type="PANTHER" id="PTHR40841:SF2">
    <property type="entry name" value="SIDEROPHORE-DEGRADING ESTERASE (EUROFUNG)"/>
    <property type="match status" value="1"/>
</dbReference>
<keyword evidence="4" id="KW-1185">Reference proteome</keyword>
<dbReference type="Proteomes" id="UP000198615">
    <property type="component" value="Unassembled WGS sequence"/>
</dbReference>
<keyword evidence="2" id="KW-0378">Hydrolase</keyword>
<dbReference type="OrthoDB" id="5523653at2"/>
<reference evidence="3 4" key="1">
    <citation type="submission" date="2016-10" db="EMBL/GenBank/DDBJ databases">
        <authorList>
            <person name="Varghese N."/>
            <person name="Submissions S."/>
        </authorList>
    </citation>
    <scope>NUCLEOTIDE SEQUENCE [LARGE SCALE GENOMIC DNA]</scope>
    <source>
        <strain evidence="3 4">DSM 18839</strain>
    </source>
</reference>
<evidence type="ECO:0000313" key="4">
    <source>
        <dbReference type="Proteomes" id="UP000198615"/>
    </source>
</evidence>
<dbReference type="RefSeq" id="WP_093154262.1">
    <property type="nucleotide sequence ID" value="NZ_FNBW01000020.1"/>
</dbReference>
<dbReference type="PANTHER" id="PTHR40841">
    <property type="entry name" value="SIDEROPHORE TRIACETYLFUSARININE C ESTERASE"/>
    <property type="match status" value="1"/>
</dbReference>
<dbReference type="InterPro" id="IPR052558">
    <property type="entry name" value="Siderophore_Hydrolase_D"/>
</dbReference>
<comment type="similarity">
    <text evidence="1">Belongs to the esterase D family.</text>
</comment>
<name>A0A8G2BM96_9PROT</name>
<dbReference type="GO" id="GO:0016788">
    <property type="term" value="F:hydrolase activity, acting on ester bonds"/>
    <property type="evidence" value="ECO:0007669"/>
    <property type="project" value="TreeGrafter"/>
</dbReference>
<dbReference type="Gene3D" id="3.40.50.1820">
    <property type="entry name" value="alpha/beta hydrolase"/>
    <property type="match status" value="1"/>
</dbReference>
<dbReference type="Pfam" id="PF00756">
    <property type="entry name" value="Esterase"/>
    <property type="match status" value="1"/>
</dbReference>
<gene>
    <name evidence="3" type="ORF">SAMN05660686_04686</name>
</gene>
<organism evidence="3 4">
    <name type="scientific">Thalassobaculum litoreum DSM 18839</name>
    <dbReference type="NCBI Taxonomy" id="1123362"/>
    <lineage>
        <taxon>Bacteria</taxon>
        <taxon>Pseudomonadati</taxon>
        <taxon>Pseudomonadota</taxon>
        <taxon>Alphaproteobacteria</taxon>
        <taxon>Rhodospirillales</taxon>
        <taxon>Thalassobaculaceae</taxon>
        <taxon>Thalassobaculum</taxon>
    </lineage>
</organism>
<dbReference type="InterPro" id="IPR029058">
    <property type="entry name" value="AB_hydrolase_fold"/>
</dbReference>
<dbReference type="EMBL" id="FNBW01000020">
    <property type="protein sequence ID" value="SDG51901.1"/>
    <property type="molecule type" value="Genomic_DNA"/>
</dbReference>
<comment type="caution">
    <text evidence="3">The sequence shown here is derived from an EMBL/GenBank/DDBJ whole genome shotgun (WGS) entry which is preliminary data.</text>
</comment>
<dbReference type="SUPFAM" id="SSF53474">
    <property type="entry name" value="alpha/beta-Hydrolases"/>
    <property type="match status" value="1"/>
</dbReference>
<accession>A0A8G2BM96</accession>
<protein>
    <recommendedName>
        <fullName evidence="5">Esterase</fullName>
    </recommendedName>
</protein>
<sequence length="302" mass="33092">MADATLIDTWCPASLPGTSVFDIAPSGDAGVLPYRVFVYTPSGEASETGWPVLYMVDGNAVFATAIDAVRAQASYPKGTNVTHGMVVAIGYPTDAAYDPLRRSWDLSPPPGRAYPPFHMGGPDVRTGGGEDFLRFIEDALKPMLEARFPIDRGRQTLFGHSFGGLFALYALFRRPAAFRTWVAASPAIYWEDTVIARSRDALSGDDWRDFKGRVLLSAGEYETAELAPFQRRAPDAESRRTHLSKVRTVETAREWADEINVLAGRVDAATFERFAGENHMSVLPVAVNRAVQATFVAQTEEP</sequence>
<evidence type="ECO:0000256" key="1">
    <source>
        <dbReference type="ARBA" id="ARBA00005622"/>
    </source>
</evidence>
<dbReference type="AlphaFoldDB" id="A0A8G2BM96"/>
<evidence type="ECO:0000256" key="2">
    <source>
        <dbReference type="ARBA" id="ARBA00022801"/>
    </source>
</evidence>
<evidence type="ECO:0000313" key="3">
    <source>
        <dbReference type="EMBL" id="SDG51901.1"/>
    </source>
</evidence>